<feature type="domain" description="Bulb-type lectin" evidence="22">
    <location>
        <begin position="752"/>
        <end position="868"/>
    </location>
</feature>
<keyword evidence="7 20" id="KW-0732">Signal</keyword>
<evidence type="ECO:0000256" key="4">
    <source>
        <dbReference type="ARBA" id="ARBA00022536"/>
    </source>
</evidence>
<dbReference type="InterPro" id="IPR011009">
    <property type="entry name" value="Kinase-like_dom_sf"/>
</dbReference>
<name>A0A2N9H5Q8_FAGSY</name>
<evidence type="ECO:0000313" key="23">
    <source>
        <dbReference type="EMBL" id="SPD06904.1"/>
    </source>
</evidence>
<dbReference type="GO" id="GO:0016020">
    <property type="term" value="C:membrane"/>
    <property type="evidence" value="ECO:0007669"/>
    <property type="project" value="UniProtKB-SubCell"/>
</dbReference>
<protein>
    <recommendedName>
        <fullName evidence="2">non-specific serine/threonine protein kinase</fullName>
        <ecNumber evidence="2">2.7.11.1</ecNumber>
    </recommendedName>
</protein>
<feature type="binding site" evidence="18">
    <location>
        <position position="512"/>
    </location>
    <ligand>
        <name>ATP</name>
        <dbReference type="ChEBI" id="CHEBI:30616"/>
    </ligand>
</feature>
<feature type="chain" id="PRO_5014983770" description="non-specific serine/threonine protein kinase" evidence="20">
    <location>
        <begin position="24"/>
        <end position="1199"/>
    </location>
</feature>
<keyword evidence="11 19" id="KW-1133">Transmembrane helix</keyword>
<dbReference type="Gene3D" id="2.90.10.10">
    <property type="entry name" value="Bulb-type lectin domain"/>
    <property type="match status" value="4"/>
</dbReference>
<keyword evidence="12 19" id="KW-0472">Membrane</keyword>
<dbReference type="FunFam" id="1.10.510.10:FF:000537">
    <property type="entry name" value="Putative receptor-like protein kinase"/>
    <property type="match status" value="1"/>
</dbReference>
<evidence type="ECO:0000256" key="10">
    <source>
        <dbReference type="ARBA" id="ARBA00022840"/>
    </source>
</evidence>
<dbReference type="SUPFAM" id="SSF51110">
    <property type="entry name" value="alpha-D-mannose-specific plant lectins"/>
    <property type="match status" value="3"/>
</dbReference>
<feature type="domain" description="Protein kinase" evidence="21">
    <location>
        <begin position="483"/>
        <end position="767"/>
    </location>
</feature>
<dbReference type="FunFam" id="2.90.10.30:FF:000001">
    <property type="entry name" value="Serine/threonine-protein kinase"/>
    <property type="match status" value="1"/>
</dbReference>
<evidence type="ECO:0000256" key="1">
    <source>
        <dbReference type="ARBA" id="ARBA00004479"/>
    </source>
</evidence>
<comment type="catalytic activity">
    <reaction evidence="16">
        <text>L-threonyl-[protein] + ATP = O-phospho-L-threonyl-[protein] + ADP + H(+)</text>
        <dbReference type="Rhea" id="RHEA:46608"/>
        <dbReference type="Rhea" id="RHEA-COMP:11060"/>
        <dbReference type="Rhea" id="RHEA-COMP:11605"/>
        <dbReference type="ChEBI" id="CHEBI:15378"/>
        <dbReference type="ChEBI" id="CHEBI:30013"/>
        <dbReference type="ChEBI" id="CHEBI:30616"/>
        <dbReference type="ChEBI" id="CHEBI:61977"/>
        <dbReference type="ChEBI" id="CHEBI:456216"/>
        <dbReference type="EC" id="2.7.11.1"/>
    </reaction>
</comment>
<dbReference type="InterPro" id="IPR000719">
    <property type="entry name" value="Prot_kinase_dom"/>
</dbReference>
<feature type="signal peptide" evidence="20">
    <location>
        <begin position="1"/>
        <end position="23"/>
    </location>
</feature>
<evidence type="ECO:0000256" key="17">
    <source>
        <dbReference type="ARBA" id="ARBA00048679"/>
    </source>
</evidence>
<evidence type="ECO:0000256" key="6">
    <source>
        <dbReference type="ARBA" id="ARBA00022692"/>
    </source>
</evidence>
<evidence type="ECO:0000256" key="14">
    <source>
        <dbReference type="ARBA" id="ARBA00023170"/>
    </source>
</evidence>
<keyword evidence="14" id="KW-0675">Receptor</keyword>
<keyword evidence="3" id="KW-0723">Serine/threonine-protein kinase</keyword>
<feature type="transmembrane region" description="Helical" evidence="19">
    <location>
        <begin position="420"/>
        <end position="444"/>
    </location>
</feature>
<evidence type="ECO:0000256" key="18">
    <source>
        <dbReference type="PROSITE-ProRule" id="PRU10141"/>
    </source>
</evidence>
<dbReference type="SUPFAM" id="SSF56112">
    <property type="entry name" value="Protein kinase-like (PK-like)"/>
    <property type="match status" value="1"/>
</dbReference>
<keyword evidence="6 19" id="KW-0812">Transmembrane</keyword>
<keyword evidence="9" id="KW-0418">Kinase</keyword>
<dbReference type="Gene3D" id="1.10.510.10">
    <property type="entry name" value="Transferase(Phosphotransferase) domain 1"/>
    <property type="match status" value="2"/>
</dbReference>
<dbReference type="FunFam" id="3.30.200.20:FF:000059">
    <property type="entry name" value="S-receptor-like serine/threonine-protein kinase"/>
    <property type="match status" value="1"/>
</dbReference>
<dbReference type="InterPro" id="IPR036426">
    <property type="entry name" value="Bulb-type_lectin_dom_sf"/>
</dbReference>
<evidence type="ECO:0000256" key="7">
    <source>
        <dbReference type="ARBA" id="ARBA00022729"/>
    </source>
</evidence>
<feature type="domain" description="Bulb-type lectin" evidence="22">
    <location>
        <begin position="26"/>
        <end position="146"/>
    </location>
</feature>
<keyword evidence="10 18" id="KW-0067">ATP-binding</keyword>
<evidence type="ECO:0000256" key="8">
    <source>
        <dbReference type="ARBA" id="ARBA00022741"/>
    </source>
</evidence>
<dbReference type="EC" id="2.7.11.1" evidence="2"/>
<dbReference type="FunFam" id="2.90.10.30:FF:000003">
    <property type="entry name" value="Os04g0303100 protein"/>
    <property type="match status" value="1"/>
</dbReference>
<accession>A0A2N9H5Q8</accession>
<evidence type="ECO:0000256" key="2">
    <source>
        <dbReference type="ARBA" id="ARBA00012513"/>
    </source>
</evidence>
<dbReference type="Gene3D" id="3.30.200.20">
    <property type="entry name" value="Phosphorylase Kinase, domain 1"/>
    <property type="match status" value="1"/>
</dbReference>
<organism evidence="23">
    <name type="scientific">Fagus sylvatica</name>
    <name type="common">Beechnut</name>
    <dbReference type="NCBI Taxonomy" id="28930"/>
    <lineage>
        <taxon>Eukaryota</taxon>
        <taxon>Viridiplantae</taxon>
        <taxon>Streptophyta</taxon>
        <taxon>Embryophyta</taxon>
        <taxon>Tracheophyta</taxon>
        <taxon>Spermatophyta</taxon>
        <taxon>Magnoliopsida</taxon>
        <taxon>eudicotyledons</taxon>
        <taxon>Gunneridae</taxon>
        <taxon>Pentapetalae</taxon>
        <taxon>rosids</taxon>
        <taxon>fabids</taxon>
        <taxon>Fagales</taxon>
        <taxon>Fagaceae</taxon>
        <taxon>Fagus</taxon>
    </lineage>
</organism>
<dbReference type="InterPro" id="IPR051343">
    <property type="entry name" value="G-type_lectin_kinases/EP1-like"/>
</dbReference>
<dbReference type="PROSITE" id="PS50927">
    <property type="entry name" value="BULB_LECTIN"/>
    <property type="match status" value="2"/>
</dbReference>
<dbReference type="AlphaFoldDB" id="A0A2N9H5Q8"/>
<dbReference type="InterPro" id="IPR001480">
    <property type="entry name" value="Bulb-type_lectin_dom"/>
</dbReference>
<dbReference type="EMBL" id="OIVN01002846">
    <property type="protein sequence ID" value="SPD06904.1"/>
    <property type="molecule type" value="Genomic_DNA"/>
</dbReference>
<keyword evidence="15" id="KW-0325">Glycoprotein</keyword>
<evidence type="ECO:0000256" key="13">
    <source>
        <dbReference type="ARBA" id="ARBA00023157"/>
    </source>
</evidence>
<dbReference type="PANTHER" id="PTHR47976:SF49">
    <property type="entry name" value="RECEPTOR-LIKE SERINE_THREONINE-PROTEIN KINASE"/>
    <property type="match status" value="1"/>
</dbReference>
<dbReference type="Pfam" id="PF01453">
    <property type="entry name" value="B_lectin"/>
    <property type="match status" value="2"/>
</dbReference>
<comment type="subcellular location">
    <subcellularLocation>
        <location evidence="1">Membrane</location>
        <topology evidence="1">Single-pass type I membrane protein</topology>
    </subcellularLocation>
</comment>
<dbReference type="FunFam" id="2.90.10.10:FF:000013">
    <property type="entry name" value="G-type lectin S-receptor-like serine/threonine-protein kinase LECRK1"/>
    <property type="match status" value="2"/>
</dbReference>
<proteinExistence type="predicted"/>
<dbReference type="InterPro" id="IPR017441">
    <property type="entry name" value="Protein_kinase_ATP_BS"/>
</dbReference>
<evidence type="ECO:0000256" key="16">
    <source>
        <dbReference type="ARBA" id="ARBA00047899"/>
    </source>
</evidence>
<evidence type="ECO:0000256" key="20">
    <source>
        <dbReference type="SAM" id="SignalP"/>
    </source>
</evidence>
<reference evidence="23" key="1">
    <citation type="submission" date="2018-02" db="EMBL/GenBank/DDBJ databases">
        <authorList>
            <person name="Cohen D.B."/>
            <person name="Kent A.D."/>
        </authorList>
    </citation>
    <scope>NUCLEOTIDE SEQUENCE</scope>
</reference>
<dbReference type="PANTHER" id="PTHR47976">
    <property type="entry name" value="G-TYPE LECTIN S-RECEPTOR-LIKE SERINE/THREONINE-PROTEIN KINASE SD2-5"/>
    <property type="match status" value="1"/>
</dbReference>
<evidence type="ECO:0000256" key="5">
    <source>
        <dbReference type="ARBA" id="ARBA00022679"/>
    </source>
</evidence>
<dbReference type="GO" id="GO:0004674">
    <property type="term" value="F:protein serine/threonine kinase activity"/>
    <property type="evidence" value="ECO:0007669"/>
    <property type="project" value="UniProtKB-KW"/>
</dbReference>
<evidence type="ECO:0000259" key="22">
    <source>
        <dbReference type="PROSITE" id="PS50927"/>
    </source>
</evidence>
<keyword evidence="13" id="KW-1015">Disulfide bond</keyword>
<sequence length="1199" mass="133761">MTSIPVLLLLLVFSLFISSSAQGNQSNVINLGSSLSPNENRTSWPSPSGLFAFGFYPQSDGFAIGIWLANQTEKTIIWTANRDDPPVSSNASLHLTIEGKLLLRTEKGRDKSISDVPNPAASAAMLDSGNFVLYHNDSYVIWNSFDFPTDTILGGQNLSTTHSLVSSVSTSDQSSGRFYLYMQTDGNFVAYPVNSSGESDDSYWSSGTANSGYSVKLILSHIGVLFISGGGSDLSMGSLDCILHHFGSSNSSGVLMEWSALRNQCEVKGFCGFNSYCSGIGNKADCNCYPGFEFINANNKFLGCYKNLSDDACRRSKDPSILYSIVPLENMWWTDYPYLVVPMEKEDCGKSCLKDCNCGAVLYKDHECNKYKLPLRYGRVSDTMASTAFFKVIREDITIQDHNPPVLLDPKVLTKSKSSLILILSISLGSISCLCFVFAIYSFFRYRHQVYRYKRLLGNANLGLTEEVTLRSFSYSELENATDDFKEELGRGSFGAVYKGSISGGNKTIAVKRLEKVVEEGQREFRAEMTAIARTHHKNLVRLLGFCIEGSRKLLVYEFMSNGSLADLLFKAEMRPVWKERVRIALDVARGILYLHEECEVRIIHCNIKPRNILLDDTWTAKISDFGLAKLLVQNQSRITMGIEATTGYLAPEWQKNALISVKLDTYSFGIVLLEIVCCRSSIEVNVPMADEIILSNWVYNCFVAGELDKLVEDENVEFMTLERMVKVGLWCIQEDQALRGRAQPKQSSRIALGSYLSPIIQPTSWLSPSQRFAFGFYQQGSGFAIGIWLVGVDNRTVVWTAIRDDPPFTSNATIVFTQDGKLVLRTEQGRKKLIANTTDSASHASMLDSGNFVLYDKDSKIIWKSFEYPTDTILGGQTLFAGGQLFSSLTENDHSTGRFHLKMQPDGNLVLYPINTGDTPGDSYWSTGTFGDGFKFHLFLNNTGSLLIINSTTLEIVQELHLDSSSASNQSATIYRATLDFDGVFRFYSYVYDESSKFKVSKLWSALENPCNVKSLCGFNSFCTLNDNQPYCLCLPGTDFVDPNQTFHGCERNFSEAGCRGGTDNAAFYNITPMENLMWGDRPYVKRTNVKGRMQQVLFGRLRLWGGTLPERNIDLDVSNEDEIILSTWIYKCFVARELGKILRGEEADKTTVENMVKVALWCIQDEPALRPSMKSVVLMLEGITEVFIPPCPATTSM</sequence>
<dbReference type="SMART" id="SM00108">
    <property type="entry name" value="B_lectin"/>
    <property type="match status" value="2"/>
</dbReference>
<dbReference type="Pfam" id="PF07714">
    <property type="entry name" value="PK_Tyr_Ser-Thr"/>
    <property type="match status" value="1"/>
</dbReference>
<keyword evidence="5" id="KW-0808">Transferase</keyword>
<dbReference type="InterPro" id="IPR001245">
    <property type="entry name" value="Ser-Thr/Tyr_kinase_cat_dom"/>
</dbReference>
<evidence type="ECO:0000256" key="11">
    <source>
        <dbReference type="ARBA" id="ARBA00022989"/>
    </source>
</evidence>
<evidence type="ECO:0000256" key="12">
    <source>
        <dbReference type="ARBA" id="ARBA00023136"/>
    </source>
</evidence>
<evidence type="ECO:0000256" key="15">
    <source>
        <dbReference type="ARBA" id="ARBA00023180"/>
    </source>
</evidence>
<evidence type="ECO:0000259" key="21">
    <source>
        <dbReference type="PROSITE" id="PS50011"/>
    </source>
</evidence>
<evidence type="ECO:0000256" key="3">
    <source>
        <dbReference type="ARBA" id="ARBA00022527"/>
    </source>
</evidence>
<dbReference type="GO" id="GO:0005524">
    <property type="term" value="F:ATP binding"/>
    <property type="evidence" value="ECO:0007669"/>
    <property type="project" value="UniProtKB-UniRule"/>
</dbReference>
<comment type="catalytic activity">
    <reaction evidence="17">
        <text>L-seryl-[protein] + ATP = O-phospho-L-seryl-[protein] + ADP + H(+)</text>
        <dbReference type="Rhea" id="RHEA:17989"/>
        <dbReference type="Rhea" id="RHEA-COMP:9863"/>
        <dbReference type="Rhea" id="RHEA-COMP:11604"/>
        <dbReference type="ChEBI" id="CHEBI:15378"/>
        <dbReference type="ChEBI" id="CHEBI:29999"/>
        <dbReference type="ChEBI" id="CHEBI:30616"/>
        <dbReference type="ChEBI" id="CHEBI:83421"/>
        <dbReference type="ChEBI" id="CHEBI:456216"/>
        <dbReference type="EC" id="2.7.11.1"/>
    </reaction>
</comment>
<dbReference type="PROSITE" id="PS00107">
    <property type="entry name" value="PROTEIN_KINASE_ATP"/>
    <property type="match status" value="1"/>
</dbReference>
<evidence type="ECO:0000256" key="9">
    <source>
        <dbReference type="ARBA" id="ARBA00022777"/>
    </source>
</evidence>
<gene>
    <name evidence="23" type="ORF">FSB_LOCUS34786</name>
</gene>
<dbReference type="FunFam" id="2.90.10.10:FF:000026">
    <property type="entry name" value="Serine/threonine-protein kinase"/>
    <property type="match status" value="1"/>
</dbReference>
<dbReference type="PROSITE" id="PS50011">
    <property type="entry name" value="PROTEIN_KINASE_DOM"/>
    <property type="match status" value="1"/>
</dbReference>
<evidence type="ECO:0000256" key="19">
    <source>
        <dbReference type="SAM" id="Phobius"/>
    </source>
</evidence>
<keyword evidence="4" id="KW-0245">EGF-like domain</keyword>
<keyword evidence="8 18" id="KW-0547">Nucleotide-binding</keyword>